<dbReference type="SUPFAM" id="SSF46565">
    <property type="entry name" value="Chaperone J-domain"/>
    <property type="match status" value="1"/>
</dbReference>
<feature type="region of interest" description="Disordered" evidence="7">
    <location>
        <begin position="314"/>
        <end position="335"/>
    </location>
</feature>
<dbReference type="InterPro" id="IPR007829">
    <property type="entry name" value="TM2"/>
</dbReference>
<dbReference type="PANTHER" id="PTHR44733">
    <property type="entry name" value="DNAJ HOMOLOG SUBFAMILY C MEMBER 22"/>
    <property type="match status" value="1"/>
</dbReference>
<dbReference type="InterPro" id="IPR036869">
    <property type="entry name" value="J_dom_sf"/>
</dbReference>
<dbReference type="InterPro" id="IPR001623">
    <property type="entry name" value="DnaJ_domain"/>
</dbReference>
<dbReference type="PRINTS" id="PR00625">
    <property type="entry name" value="JDOMAIN"/>
</dbReference>
<dbReference type="Pfam" id="PF05154">
    <property type="entry name" value="TM2"/>
    <property type="match status" value="1"/>
</dbReference>
<evidence type="ECO:0000256" key="5">
    <source>
        <dbReference type="ARBA" id="ARBA00022989"/>
    </source>
</evidence>
<evidence type="ECO:0000256" key="7">
    <source>
        <dbReference type="SAM" id="MobiDB-lite"/>
    </source>
</evidence>
<keyword evidence="4 8" id="KW-0812">Transmembrane</keyword>
<keyword evidence="6 8" id="KW-0472">Membrane</keyword>
<dbReference type="GO" id="GO:0016020">
    <property type="term" value="C:membrane"/>
    <property type="evidence" value="ECO:0007669"/>
    <property type="project" value="UniProtKB-SubCell"/>
</dbReference>
<dbReference type="PROSITE" id="PS50076">
    <property type="entry name" value="DNAJ_2"/>
    <property type="match status" value="1"/>
</dbReference>
<dbReference type="PANTHER" id="PTHR44733:SF1">
    <property type="entry name" value="DNAJ HOMOLOG SUBFAMILY C MEMBER 22"/>
    <property type="match status" value="1"/>
</dbReference>
<comment type="subcellular location">
    <subcellularLocation>
        <location evidence="2">Membrane</location>
        <topology evidence="2">Multi-pass membrane protein</topology>
    </subcellularLocation>
</comment>
<dbReference type="Proteomes" id="UP001497497">
    <property type="component" value="Unassembled WGS sequence"/>
</dbReference>
<keyword evidence="5 8" id="KW-1133">Transmembrane helix</keyword>
<dbReference type="EMBL" id="CAXITT010000174">
    <property type="protein sequence ID" value="CAL1534509.1"/>
    <property type="molecule type" value="Genomic_DNA"/>
</dbReference>
<evidence type="ECO:0000256" key="1">
    <source>
        <dbReference type="ARBA" id="ARBA00002080"/>
    </source>
</evidence>
<gene>
    <name evidence="10" type="ORF">GSLYS_00008469001</name>
</gene>
<feature type="transmembrane region" description="Helical" evidence="8">
    <location>
        <begin position="7"/>
        <end position="24"/>
    </location>
</feature>
<sequence>MASLTVTYVLWLFFGWLGLHHVYLGRCDQAFVWFATLGGGFGVGWLRDLWRIPHYVKWSTGDPAYQKKLLMRIAGNLTPSCSLFRLAGIIVMGYVCAAALCFIVPEYLPEEMTASPVFGTLCLWSGKLLYVIGAILGTYIVANIGELQCSIKQPFYGCLFLFFSVFSEDGRVSMAPVLAGLSIWFRGFRWRQLEPESVNRVGAKKRHCVNFSMYCLVSGVWLLILCFGLYFNANVSIDGGEKIPLRVAISNFFKSDAWIRTKDSLYQMYRIYRHAGWTRMFNDAKQLFDLSGEGHAYRILDLDSKASQEEINKRCRSLSRDNHPDRFKDPTEKENAQEKFIEIQAACSTLSATRTRRAKSSSQSEDKKTDSNPFGQKDEF</sequence>
<feature type="transmembrane region" description="Helical" evidence="8">
    <location>
        <begin position="30"/>
        <end position="50"/>
    </location>
</feature>
<dbReference type="AlphaFoldDB" id="A0AAV2HNW8"/>
<evidence type="ECO:0000256" key="4">
    <source>
        <dbReference type="ARBA" id="ARBA00022692"/>
    </source>
</evidence>
<evidence type="ECO:0000256" key="6">
    <source>
        <dbReference type="ARBA" id="ARBA00023136"/>
    </source>
</evidence>
<feature type="transmembrane region" description="Helical" evidence="8">
    <location>
        <begin position="83"/>
        <end position="105"/>
    </location>
</feature>
<feature type="region of interest" description="Disordered" evidence="7">
    <location>
        <begin position="351"/>
        <end position="380"/>
    </location>
</feature>
<feature type="domain" description="J" evidence="9">
    <location>
        <begin position="295"/>
        <end position="375"/>
    </location>
</feature>
<evidence type="ECO:0000256" key="8">
    <source>
        <dbReference type="SAM" id="Phobius"/>
    </source>
</evidence>
<evidence type="ECO:0000256" key="3">
    <source>
        <dbReference type="ARBA" id="ARBA00020945"/>
    </source>
</evidence>
<dbReference type="Gene3D" id="1.10.287.110">
    <property type="entry name" value="DnaJ domain"/>
    <property type="match status" value="1"/>
</dbReference>
<comment type="caution">
    <text evidence="10">The sequence shown here is derived from an EMBL/GenBank/DDBJ whole genome shotgun (WGS) entry which is preliminary data.</text>
</comment>
<dbReference type="Pfam" id="PF00226">
    <property type="entry name" value="DnaJ"/>
    <property type="match status" value="1"/>
</dbReference>
<evidence type="ECO:0000313" key="10">
    <source>
        <dbReference type="EMBL" id="CAL1534509.1"/>
    </source>
</evidence>
<keyword evidence="11" id="KW-1185">Reference proteome</keyword>
<proteinExistence type="predicted"/>
<name>A0AAV2HNW8_LYMST</name>
<accession>A0AAV2HNW8</accession>
<dbReference type="CDD" id="cd06257">
    <property type="entry name" value="DnaJ"/>
    <property type="match status" value="1"/>
</dbReference>
<protein>
    <recommendedName>
        <fullName evidence="3">DnaJ homolog subfamily C member 22</fullName>
    </recommendedName>
</protein>
<comment type="function">
    <text evidence="1">May function as a co-chaperone.</text>
</comment>
<evidence type="ECO:0000259" key="9">
    <source>
        <dbReference type="PROSITE" id="PS50076"/>
    </source>
</evidence>
<feature type="transmembrane region" description="Helical" evidence="8">
    <location>
        <begin position="211"/>
        <end position="231"/>
    </location>
</feature>
<feature type="compositionally biased region" description="Basic and acidic residues" evidence="7">
    <location>
        <begin position="364"/>
        <end position="380"/>
    </location>
</feature>
<organism evidence="10 11">
    <name type="scientific">Lymnaea stagnalis</name>
    <name type="common">Great pond snail</name>
    <name type="synonym">Helix stagnalis</name>
    <dbReference type="NCBI Taxonomy" id="6523"/>
    <lineage>
        <taxon>Eukaryota</taxon>
        <taxon>Metazoa</taxon>
        <taxon>Spiralia</taxon>
        <taxon>Lophotrochozoa</taxon>
        <taxon>Mollusca</taxon>
        <taxon>Gastropoda</taxon>
        <taxon>Heterobranchia</taxon>
        <taxon>Euthyneura</taxon>
        <taxon>Panpulmonata</taxon>
        <taxon>Hygrophila</taxon>
        <taxon>Lymnaeoidea</taxon>
        <taxon>Lymnaeidae</taxon>
        <taxon>Lymnaea</taxon>
    </lineage>
</organism>
<evidence type="ECO:0000313" key="11">
    <source>
        <dbReference type="Proteomes" id="UP001497497"/>
    </source>
</evidence>
<feature type="transmembrane region" description="Helical" evidence="8">
    <location>
        <begin position="117"/>
        <end position="142"/>
    </location>
</feature>
<reference evidence="10 11" key="1">
    <citation type="submission" date="2024-04" db="EMBL/GenBank/DDBJ databases">
        <authorList>
            <consortium name="Genoscope - CEA"/>
            <person name="William W."/>
        </authorList>
    </citation>
    <scope>NUCLEOTIDE SEQUENCE [LARGE SCALE GENOMIC DNA]</scope>
</reference>
<evidence type="ECO:0000256" key="2">
    <source>
        <dbReference type="ARBA" id="ARBA00004141"/>
    </source>
</evidence>
<dbReference type="SMART" id="SM00271">
    <property type="entry name" value="DnaJ"/>
    <property type="match status" value="1"/>
</dbReference>